<dbReference type="Proteomes" id="UP000740605">
    <property type="component" value="Unassembled WGS sequence"/>
</dbReference>
<dbReference type="EMBL" id="JAFLHG010000004">
    <property type="protein sequence ID" value="MBT8797551.1"/>
    <property type="molecule type" value="Genomic_DNA"/>
</dbReference>
<feature type="region of interest" description="Disordered" evidence="1">
    <location>
        <begin position="40"/>
        <end position="72"/>
    </location>
</feature>
<reference evidence="3 4" key="1">
    <citation type="submission" date="2021-03" db="EMBL/GenBank/DDBJ databases">
        <title>Microbacterium pauli sp. nov., isolated from microfiltered milk.</title>
        <authorList>
            <person name="Bellassi P."/>
            <person name="Fontana A."/>
            <person name="Callegari M.L."/>
            <person name="Lorenzo M."/>
            <person name="Cappa F."/>
        </authorList>
    </citation>
    <scope>NUCLEOTIDE SEQUENCE [LARGE SCALE GENOMIC DNA]</scope>
    <source>
        <strain evidence="3 4">DSM 18909</strain>
    </source>
</reference>
<dbReference type="RefSeq" id="WP_215486801.1">
    <property type="nucleotide sequence ID" value="NZ_BAAAPJ010000002.1"/>
</dbReference>
<evidence type="ECO:0000313" key="3">
    <source>
        <dbReference type="EMBL" id="MBT8797551.1"/>
    </source>
</evidence>
<keyword evidence="4" id="KW-1185">Reference proteome</keyword>
<accession>A0ABS5XSZ4</accession>
<evidence type="ECO:0000256" key="1">
    <source>
        <dbReference type="SAM" id="MobiDB-lite"/>
    </source>
</evidence>
<organism evidence="3 4">
    <name type="scientific">Microbacterium flavum</name>
    <dbReference type="NCBI Taxonomy" id="415216"/>
    <lineage>
        <taxon>Bacteria</taxon>
        <taxon>Bacillati</taxon>
        <taxon>Actinomycetota</taxon>
        <taxon>Actinomycetes</taxon>
        <taxon>Micrococcales</taxon>
        <taxon>Microbacteriaceae</taxon>
        <taxon>Microbacterium</taxon>
    </lineage>
</organism>
<evidence type="ECO:0008006" key="5">
    <source>
        <dbReference type="Google" id="ProtNLM"/>
    </source>
</evidence>
<keyword evidence="2" id="KW-0732">Signal</keyword>
<protein>
    <recommendedName>
        <fullName evidence="5">DNA segregation ATPase</fullName>
    </recommendedName>
</protein>
<comment type="caution">
    <text evidence="3">The sequence shown here is derived from an EMBL/GenBank/DDBJ whole genome shotgun (WGS) entry which is preliminary data.</text>
</comment>
<sequence length="211" mass="21625">MSTPTPTRRAGLRAGTRLSATVATIGVAFALTACGTPPWAGGGGATDGPTPSSSTSIVPTPVPNDLSTGSTQRSLTAGAVAATVNYWSDLSMDKWTASALKPVKLSLVTTVSPSDGQKVYLQRATMTAVPGTSAGSLDPLAPQVDQATTAPGYLVLDPYSYSQQFTVGAVPAEATFVTLEFTYDFLVQATPTSSEYAKQTATDTVVVAIAR</sequence>
<evidence type="ECO:0000313" key="4">
    <source>
        <dbReference type="Proteomes" id="UP000740605"/>
    </source>
</evidence>
<gene>
    <name evidence="3" type="ORF">J0P97_05645</name>
</gene>
<feature type="compositionally biased region" description="Low complexity" evidence="1">
    <location>
        <begin position="47"/>
        <end position="59"/>
    </location>
</feature>
<proteinExistence type="predicted"/>
<feature type="chain" id="PRO_5046471968" description="DNA segregation ATPase" evidence="2">
    <location>
        <begin position="34"/>
        <end position="211"/>
    </location>
</feature>
<feature type="signal peptide" evidence="2">
    <location>
        <begin position="1"/>
        <end position="33"/>
    </location>
</feature>
<name>A0ABS5XSZ4_9MICO</name>
<evidence type="ECO:0000256" key="2">
    <source>
        <dbReference type="SAM" id="SignalP"/>
    </source>
</evidence>